<evidence type="ECO:0000313" key="3">
    <source>
        <dbReference type="Proteomes" id="UP000503349"/>
    </source>
</evidence>
<evidence type="ECO:0000313" key="2">
    <source>
        <dbReference type="EMBL" id="KAF3708023.1"/>
    </source>
</evidence>
<dbReference type="EMBL" id="CM015712">
    <property type="protein sequence ID" value="KAF3708023.1"/>
    <property type="molecule type" value="Genomic_DNA"/>
</dbReference>
<proteinExistence type="predicted"/>
<dbReference type="AlphaFoldDB" id="A0A6G1R0A7"/>
<accession>A0A6G1R0A7</accession>
<protein>
    <recommendedName>
        <fullName evidence="4">Bcl-2-like protein 11</fullName>
    </recommendedName>
</protein>
<keyword evidence="1" id="KW-0812">Transmembrane</keyword>
<feature type="transmembrane region" description="Helical" evidence="1">
    <location>
        <begin position="101"/>
        <end position="119"/>
    </location>
</feature>
<keyword evidence="1" id="KW-1133">Transmembrane helix</keyword>
<keyword evidence="3" id="KW-1185">Reference proteome</keyword>
<organism evidence="2 3">
    <name type="scientific">Channa argus</name>
    <name type="common">Northern snakehead</name>
    <name type="synonym">Ophicephalus argus</name>
    <dbReference type="NCBI Taxonomy" id="215402"/>
    <lineage>
        <taxon>Eukaryota</taxon>
        <taxon>Metazoa</taxon>
        <taxon>Chordata</taxon>
        <taxon>Craniata</taxon>
        <taxon>Vertebrata</taxon>
        <taxon>Euteleostomi</taxon>
        <taxon>Actinopterygii</taxon>
        <taxon>Neopterygii</taxon>
        <taxon>Teleostei</taxon>
        <taxon>Neoteleostei</taxon>
        <taxon>Acanthomorphata</taxon>
        <taxon>Anabantaria</taxon>
        <taxon>Anabantiformes</taxon>
        <taxon>Channoidei</taxon>
        <taxon>Channidae</taxon>
        <taxon>Channa</taxon>
    </lineage>
</organism>
<keyword evidence="1" id="KW-0472">Membrane</keyword>
<name>A0A6G1R0A7_CHAAH</name>
<reference evidence="2 3" key="1">
    <citation type="submission" date="2019-02" db="EMBL/GenBank/DDBJ databases">
        <title>Opniocepnalus argus genome.</title>
        <authorList>
            <person name="Zhou C."/>
            <person name="Xiao S."/>
        </authorList>
    </citation>
    <scope>NUCLEOTIDE SEQUENCE [LARGE SCALE GENOMIC DNA]</scope>
    <source>
        <strain evidence="2">OARG1902GOOAL</strain>
        <tissue evidence="2">Muscle</tissue>
    </source>
</reference>
<gene>
    <name evidence="2" type="ORF">EXN66_Car001196</name>
</gene>
<dbReference type="Proteomes" id="UP000503349">
    <property type="component" value="Chromosome 1"/>
</dbReference>
<reference evidence="3" key="2">
    <citation type="submission" date="2019-02" db="EMBL/GenBank/DDBJ databases">
        <title>Opniocepnalus argus Var Kimnra genome.</title>
        <authorList>
            <person name="Zhou C."/>
            <person name="Xiao S."/>
        </authorList>
    </citation>
    <scope>NUCLEOTIDE SEQUENCE [LARGE SCALE GENOMIC DNA]</scope>
</reference>
<evidence type="ECO:0000256" key="1">
    <source>
        <dbReference type="SAM" id="Phobius"/>
    </source>
</evidence>
<evidence type="ECO:0008006" key="4">
    <source>
        <dbReference type="Google" id="ProtNLM"/>
    </source>
</evidence>
<sequence>MMADKATQTPSPTGQVIHHALQRMAEAHGRGPGTQQHHGSILSPFSTEQKNTAGEMQAVAVGRELRRIGDDFNNHLLEVAGRRRWVVIQPVWQPHVHQDPAILICVGLLLFVIGRIIYLQGITNNQHQS</sequence>